<sequence length="636" mass="68982">MSMETRSSSALFKRAEQLKRWEESDTNRESASPKGKPRKVKFSSGCVFLAACAAGDKDEVLRLLEKGADINTTNVDGLTALHQACIDDNLDMVEFLVENGADVNRGDNEGWTPLHATASCGFLSIAKYLLENGANVAAVNNDGELPIDIAECEDMEDLLQAEIEEQGIDCNSARLEEERLMLKDARDWMAAKSPQIDMAHSKTGATPLHVASAKGYIKVMKLLLQCGADVDKQDVDGWTPLHAAAHWGQKEAAQLLAENLADMDCKNYVGQTPFDVADTDMFRFLDDLKKRQNKEEVLQRRQAKKRAEMQDKVETETPSKVKKVEVAIEEGVKNNNNNNNNNNGGVGDDVGGMEVSSESDSDTESGSSSSETGSNSDTSSADEEKKNMVNSLNKQKDNNIIASNNTEVPKRPSSATPSPPAVPPKPLQGGDATAPPSTDDNNVPKWRKPPPSKPPVVTKVDSHATTKTASFKDKSTSDVNNENEVSLRRTNSFQNDPEFYTRYQALRARIQASSDPTHYSFPYDSQSKYIIAPSNKNRQQNRHQDKEETVSVSSTSTVNSVTTSTSSTPTNTSLSPTTSPVPNSQPVRSGLKLPVGANAPAAVASTANTNTSAISPSSGGNRLTVIKNFFKYALSC</sequence>
<feature type="compositionally biased region" description="Polar residues" evidence="14">
    <location>
        <begin position="388"/>
        <end position="407"/>
    </location>
</feature>
<evidence type="ECO:0000256" key="11">
    <source>
        <dbReference type="ARBA" id="ARBA00072757"/>
    </source>
</evidence>
<name>A0A7F5RLU5_AGRPL</name>
<evidence type="ECO:0000313" key="15">
    <source>
        <dbReference type="Proteomes" id="UP000192223"/>
    </source>
</evidence>
<dbReference type="KEGG" id="apln:112906629"/>
<dbReference type="CTD" id="49070"/>
<dbReference type="GO" id="GO:0005856">
    <property type="term" value="C:cytoskeleton"/>
    <property type="evidence" value="ECO:0007669"/>
    <property type="project" value="UniProtKB-SubCell"/>
</dbReference>
<feature type="compositionally biased region" description="Low complexity" evidence="14">
    <location>
        <begin position="550"/>
        <end position="584"/>
    </location>
</feature>
<dbReference type="AlphaFoldDB" id="A0A7F5RLU5"/>
<dbReference type="Gene3D" id="1.25.40.20">
    <property type="entry name" value="Ankyrin repeat-containing domain"/>
    <property type="match status" value="2"/>
</dbReference>
<gene>
    <name evidence="16" type="primary">LOC112906629</name>
</gene>
<feature type="compositionally biased region" description="Basic and acidic residues" evidence="14">
    <location>
        <begin position="17"/>
        <end position="28"/>
    </location>
</feature>
<comment type="function">
    <text evidence="9">Regulates myosin phosphatase activity. Augments Ca(2+) sensitivity of the contractile apparatus.</text>
</comment>
<feature type="repeat" description="ANK" evidence="13">
    <location>
        <begin position="203"/>
        <end position="235"/>
    </location>
</feature>
<dbReference type="SUPFAM" id="SSF48403">
    <property type="entry name" value="Ankyrin repeat"/>
    <property type="match status" value="1"/>
</dbReference>
<dbReference type="SMART" id="SM00248">
    <property type="entry name" value="ANK"/>
    <property type="match status" value="6"/>
</dbReference>
<dbReference type="FunFam" id="1.25.40.20:FF:000007">
    <property type="entry name" value="Phosphatase 1 regulatory subunit 12A"/>
    <property type="match status" value="1"/>
</dbReference>
<feature type="repeat" description="ANK" evidence="13">
    <location>
        <begin position="236"/>
        <end position="268"/>
    </location>
</feature>
<dbReference type="RefSeq" id="XP_025836906.1">
    <property type="nucleotide sequence ID" value="XM_025981121.1"/>
</dbReference>
<keyword evidence="4" id="KW-0597">Phosphoprotein</keyword>
<keyword evidence="15" id="KW-1185">Reference proteome</keyword>
<evidence type="ECO:0000256" key="8">
    <source>
        <dbReference type="ARBA" id="ARBA00038386"/>
    </source>
</evidence>
<evidence type="ECO:0000256" key="14">
    <source>
        <dbReference type="SAM" id="MobiDB-lite"/>
    </source>
</evidence>
<feature type="region of interest" description="Disordered" evidence="14">
    <location>
        <begin position="17"/>
        <end position="39"/>
    </location>
</feature>
<evidence type="ECO:0000256" key="12">
    <source>
        <dbReference type="ARBA" id="ARBA00083252"/>
    </source>
</evidence>
<dbReference type="InterPro" id="IPR051226">
    <property type="entry name" value="PP1_Regulatory_Subunit"/>
</dbReference>
<evidence type="ECO:0000256" key="1">
    <source>
        <dbReference type="ARBA" id="ARBA00004245"/>
    </source>
</evidence>
<keyword evidence="6 13" id="KW-0040">ANK repeat</keyword>
<reference evidence="16" key="1">
    <citation type="submission" date="2025-08" db="UniProtKB">
        <authorList>
            <consortium name="RefSeq"/>
        </authorList>
    </citation>
    <scope>IDENTIFICATION</scope>
    <source>
        <tissue evidence="16">Entire body</tissue>
    </source>
</reference>
<dbReference type="GO" id="GO:0005737">
    <property type="term" value="C:cytoplasm"/>
    <property type="evidence" value="ECO:0007669"/>
    <property type="project" value="TreeGrafter"/>
</dbReference>
<comment type="subcellular location">
    <subcellularLocation>
        <location evidence="1">Cytoplasm</location>
        <location evidence="1">Cytoskeleton</location>
    </subcellularLocation>
</comment>
<dbReference type="PANTHER" id="PTHR24179">
    <property type="entry name" value="PROTEIN PHOSPHATASE 1 REGULATORY SUBUNIT 12"/>
    <property type="match status" value="1"/>
</dbReference>
<keyword evidence="3" id="KW-0963">Cytoplasm</keyword>
<dbReference type="Pfam" id="PF12796">
    <property type="entry name" value="Ank_2"/>
    <property type="match status" value="2"/>
</dbReference>
<feature type="repeat" description="ANK" evidence="13">
    <location>
        <begin position="76"/>
        <end position="108"/>
    </location>
</feature>
<evidence type="ECO:0000256" key="2">
    <source>
        <dbReference type="ARBA" id="ARBA00022473"/>
    </source>
</evidence>
<protein>
    <recommendedName>
        <fullName evidence="11">Protein phosphatase 1 regulatory subunit 12B</fullName>
    </recommendedName>
    <alternativeName>
        <fullName evidence="12">Myosin phosphatase-targeting subunit 2</fullName>
    </alternativeName>
</protein>
<dbReference type="PROSITE" id="PS50088">
    <property type="entry name" value="ANK_REPEAT"/>
    <property type="match status" value="4"/>
</dbReference>
<feature type="compositionally biased region" description="Pro residues" evidence="14">
    <location>
        <begin position="417"/>
        <end position="426"/>
    </location>
</feature>
<evidence type="ECO:0000256" key="6">
    <source>
        <dbReference type="ARBA" id="ARBA00023043"/>
    </source>
</evidence>
<feature type="region of interest" description="Disordered" evidence="14">
    <location>
        <begin position="299"/>
        <end position="493"/>
    </location>
</feature>
<feature type="compositionally biased region" description="Polar residues" evidence="14">
    <location>
        <begin position="477"/>
        <end position="493"/>
    </location>
</feature>
<evidence type="ECO:0000313" key="16">
    <source>
        <dbReference type="RefSeq" id="XP_025836906.1"/>
    </source>
</evidence>
<dbReference type="FunCoup" id="A0A7F5RLU5">
    <property type="interactions" value="896"/>
</dbReference>
<evidence type="ECO:0000256" key="13">
    <source>
        <dbReference type="PROSITE-ProRule" id="PRU00023"/>
    </source>
</evidence>
<dbReference type="InParanoid" id="A0A7F5RLU5"/>
<dbReference type="InterPro" id="IPR002110">
    <property type="entry name" value="Ankyrin_rpt"/>
</dbReference>
<evidence type="ECO:0000256" key="4">
    <source>
        <dbReference type="ARBA" id="ARBA00022553"/>
    </source>
</evidence>
<dbReference type="Proteomes" id="UP000192223">
    <property type="component" value="Unplaced"/>
</dbReference>
<dbReference type="PRINTS" id="PR01415">
    <property type="entry name" value="ANKYRIN"/>
</dbReference>
<keyword evidence="7" id="KW-0206">Cytoskeleton</keyword>
<evidence type="ECO:0000256" key="10">
    <source>
        <dbReference type="ARBA" id="ARBA00065548"/>
    </source>
</evidence>
<feature type="compositionally biased region" description="Low complexity" evidence="14">
    <location>
        <begin position="364"/>
        <end position="379"/>
    </location>
</feature>
<dbReference type="GeneID" id="112906629"/>
<keyword evidence="5" id="KW-0677">Repeat</keyword>
<dbReference type="GO" id="GO:0004857">
    <property type="term" value="F:enzyme inhibitor activity"/>
    <property type="evidence" value="ECO:0007669"/>
    <property type="project" value="TreeGrafter"/>
</dbReference>
<feature type="repeat" description="ANK" evidence="13">
    <location>
        <begin position="109"/>
        <end position="141"/>
    </location>
</feature>
<dbReference type="PANTHER" id="PTHR24179:SF21">
    <property type="entry name" value="MYOSIN BINDING SUBUNIT, ISOFORM O"/>
    <property type="match status" value="1"/>
</dbReference>
<comment type="subunit">
    <text evidence="10">PP1 comprises a catalytic subunit, PPP1CA, PPP1CB or PPP1CC, and one or several targeting or regulatory subunits. PPP1R12B mediates binding to myosin. Isoform 3 and isoform 4 bind PPP1R12A, but not isoform 1 of PPP1R12B itself. Binds IL16.</text>
</comment>
<dbReference type="InterPro" id="IPR036770">
    <property type="entry name" value="Ankyrin_rpt-contain_sf"/>
</dbReference>
<organism evidence="15 16">
    <name type="scientific">Agrilus planipennis</name>
    <name type="common">Emerald ash borer</name>
    <name type="synonym">Agrilus marcopoli</name>
    <dbReference type="NCBI Taxonomy" id="224129"/>
    <lineage>
        <taxon>Eukaryota</taxon>
        <taxon>Metazoa</taxon>
        <taxon>Ecdysozoa</taxon>
        <taxon>Arthropoda</taxon>
        <taxon>Hexapoda</taxon>
        <taxon>Insecta</taxon>
        <taxon>Pterygota</taxon>
        <taxon>Neoptera</taxon>
        <taxon>Endopterygota</taxon>
        <taxon>Coleoptera</taxon>
        <taxon>Polyphaga</taxon>
        <taxon>Elateriformia</taxon>
        <taxon>Buprestoidea</taxon>
        <taxon>Buprestidae</taxon>
        <taxon>Agrilinae</taxon>
        <taxon>Agrilus</taxon>
    </lineage>
</organism>
<feature type="region of interest" description="Disordered" evidence="14">
    <location>
        <begin position="536"/>
        <end position="593"/>
    </location>
</feature>
<accession>A0A7F5RLU5</accession>
<keyword evidence="2" id="KW-0217">Developmental protein</keyword>
<feature type="compositionally biased region" description="Low complexity" evidence="14">
    <location>
        <begin position="334"/>
        <end position="343"/>
    </location>
</feature>
<proteinExistence type="inferred from homology"/>
<dbReference type="OrthoDB" id="19014at2759"/>
<evidence type="ECO:0000256" key="5">
    <source>
        <dbReference type="ARBA" id="ARBA00022737"/>
    </source>
</evidence>
<evidence type="ECO:0000256" key="7">
    <source>
        <dbReference type="ARBA" id="ARBA00023212"/>
    </source>
</evidence>
<comment type="similarity">
    <text evidence="8">Belongs to the NRARP family.</text>
</comment>
<evidence type="ECO:0000256" key="3">
    <source>
        <dbReference type="ARBA" id="ARBA00022490"/>
    </source>
</evidence>
<evidence type="ECO:0000256" key="9">
    <source>
        <dbReference type="ARBA" id="ARBA00059024"/>
    </source>
</evidence>
<dbReference type="GO" id="GO:0019208">
    <property type="term" value="F:phosphatase regulator activity"/>
    <property type="evidence" value="ECO:0007669"/>
    <property type="project" value="TreeGrafter"/>
</dbReference>
<feature type="compositionally biased region" description="Basic and acidic residues" evidence="14">
    <location>
        <begin position="299"/>
        <end position="332"/>
    </location>
</feature>
<dbReference type="PROSITE" id="PS50297">
    <property type="entry name" value="ANK_REP_REGION"/>
    <property type="match status" value="4"/>
</dbReference>
<dbReference type="FunFam" id="1.25.40.20:FF:000004">
    <property type="entry name" value="Phosphatase 1 regulatory subunit 12A"/>
    <property type="match status" value="1"/>
</dbReference>
<feature type="compositionally biased region" description="Basic and acidic residues" evidence="14">
    <location>
        <begin position="460"/>
        <end position="476"/>
    </location>
</feature>